<accession>A0A7Z0WPV3</accession>
<feature type="compositionally biased region" description="Low complexity" evidence="1">
    <location>
        <begin position="33"/>
        <end position="42"/>
    </location>
</feature>
<keyword evidence="3" id="KW-1185">Reference proteome</keyword>
<evidence type="ECO:0000256" key="1">
    <source>
        <dbReference type="SAM" id="MobiDB-lite"/>
    </source>
</evidence>
<dbReference type="AlphaFoldDB" id="A0A7Z0WPV3"/>
<name>A0A7Z0WPV3_9PSEU</name>
<protein>
    <submittedName>
        <fullName evidence="2">Uncharacterized protein</fullName>
    </submittedName>
</protein>
<proteinExistence type="predicted"/>
<feature type="compositionally biased region" description="Polar residues" evidence="1">
    <location>
        <begin position="21"/>
        <end position="32"/>
    </location>
</feature>
<organism evidence="2 3">
    <name type="scientific">Actinophytocola xinjiangensis</name>
    <dbReference type="NCBI Taxonomy" id="485602"/>
    <lineage>
        <taxon>Bacteria</taxon>
        <taxon>Bacillati</taxon>
        <taxon>Actinomycetota</taxon>
        <taxon>Actinomycetes</taxon>
        <taxon>Pseudonocardiales</taxon>
        <taxon>Pseudonocardiaceae</taxon>
    </lineage>
</organism>
<dbReference type="Proteomes" id="UP000185696">
    <property type="component" value="Unassembled WGS sequence"/>
</dbReference>
<reference evidence="2 3" key="1">
    <citation type="submission" date="2016-12" db="EMBL/GenBank/DDBJ databases">
        <title>The draft genome sequence of Actinophytocola xinjiangensis.</title>
        <authorList>
            <person name="Wang W."/>
            <person name="Yuan L."/>
        </authorList>
    </citation>
    <scope>NUCLEOTIDE SEQUENCE [LARGE SCALE GENOMIC DNA]</scope>
    <source>
        <strain evidence="2 3">CGMCC 4.4663</strain>
    </source>
</reference>
<feature type="compositionally biased region" description="Pro residues" evidence="1">
    <location>
        <begin position="54"/>
        <end position="66"/>
    </location>
</feature>
<feature type="region of interest" description="Disordered" evidence="1">
    <location>
        <begin position="1"/>
        <end position="79"/>
    </location>
</feature>
<evidence type="ECO:0000313" key="2">
    <source>
        <dbReference type="EMBL" id="OLF12663.1"/>
    </source>
</evidence>
<comment type="caution">
    <text evidence="2">The sequence shown here is derived from an EMBL/GenBank/DDBJ whole genome shotgun (WGS) entry which is preliminary data.</text>
</comment>
<dbReference type="EMBL" id="MSIF01000002">
    <property type="protein sequence ID" value="OLF12663.1"/>
    <property type="molecule type" value="Genomic_DNA"/>
</dbReference>
<sequence>MTAATLIGLAGCGQSDDGGQATDQPTDQTSVESAPATTEPSLTPTPPSTKLDEPPPSTNPAAPAPPVSIENQEPVVPPGVTQVPAAQVDASAVPEYYDHRGLVWSFDDGRALQTFAMATSGCGGAEASLTGETETEVRIELRPLDQPQGGPADGRMCTTVMTPRPVTVALDAPLGDRTVVLDGGR</sequence>
<gene>
    <name evidence="2" type="ORF">BLA60_05055</name>
</gene>
<evidence type="ECO:0000313" key="3">
    <source>
        <dbReference type="Proteomes" id="UP000185696"/>
    </source>
</evidence>